<dbReference type="Gene3D" id="3.40.50.150">
    <property type="entry name" value="Vaccinia Virus protein VP39"/>
    <property type="match status" value="1"/>
</dbReference>
<keyword evidence="1" id="KW-0489">Methyltransferase</keyword>
<accession>A0ABV3RTN6</accession>
<keyword evidence="1" id="KW-0808">Transferase</keyword>
<dbReference type="Pfam" id="PF13489">
    <property type="entry name" value="Methyltransf_23"/>
    <property type="match status" value="1"/>
</dbReference>
<gene>
    <name evidence="1" type="ORF">AB2B41_22200</name>
</gene>
<dbReference type="Proteomes" id="UP001556098">
    <property type="component" value="Unassembled WGS sequence"/>
</dbReference>
<dbReference type="CDD" id="cd02440">
    <property type="entry name" value="AdoMet_MTases"/>
    <property type="match status" value="1"/>
</dbReference>
<dbReference type="SUPFAM" id="SSF53335">
    <property type="entry name" value="S-adenosyl-L-methionine-dependent methyltransferases"/>
    <property type="match status" value="1"/>
</dbReference>
<dbReference type="EMBL" id="JBFNXX010000045">
    <property type="protein sequence ID" value="MEW9922320.1"/>
    <property type="molecule type" value="Genomic_DNA"/>
</dbReference>
<evidence type="ECO:0000313" key="1">
    <source>
        <dbReference type="EMBL" id="MEW9922320.1"/>
    </source>
</evidence>
<organism evidence="1 2">
    <name type="scientific">Sulfitobacter sediminis</name>
    <dbReference type="NCBI Taxonomy" id="3234186"/>
    <lineage>
        <taxon>Bacteria</taxon>
        <taxon>Pseudomonadati</taxon>
        <taxon>Pseudomonadota</taxon>
        <taxon>Alphaproteobacteria</taxon>
        <taxon>Rhodobacterales</taxon>
        <taxon>Roseobacteraceae</taxon>
        <taxon>Sulfitobacter</taxon>
    </lineage>
</organism>
<dbReference type="GO" id="GO:0032259">
    <property type="term" value="P:methylation"/>
    <property type="evidence" value="ECO:0007669"/>
    <property type="project" value="UniProtKB-KW"/>
</dbReference>
<dbReference type="InterPro" id="IPR029063">
    <property type="entry name" value="SAM-dependent_MTases_sf"/>
</dbReference>
<sequence length="274" mass="31958">MTEDVLQDLATFDFPLKDIWISAARFHHQNLAQDIRGLPDGARVLEIGCGAAILMTMLSKENPNIQLEGIEPLADGFDKIATPLEHFQKRGADVIRTTYEDFEPSERYDLVYLVNVLEHLRDWRHFLATLPRFLKPGGRCLVLCPNYDFPFEPHFNLPVIASKSTLARIFRRRIAYVENTYGVHGLWDSLNFVRLSEIKRHLLETPFQLNVRHEVSDRMIERFSYDRVYKHYFPLIGAFGAILRVAGVTRLLRHRRLENLQPYMFLELTHSHSL</sequence>
<dbReference type="RefSeq" id="WP_367880015.1">
    <property type="nucleotide sequence ID" value="NZ_JBFNXX010000045.1"/>
</dbReference>
<comment type="caution">
    <text evidence="1">The sequence shown here is derived from an EMBL/GenBank/DDBJ whole genome shotgun (WGS) entry which is preliminary data.</text>
</comment>
<protein>
    <submittedName>
        <fullName evidence="1">Class I SAM-dependent methyltransferase</fullName>
        <ecNumber evidence="1">2.1.1.222</ecNumber>
        <ecNumber evidence="1">2.1.1.64</ecNumber>
    </submittedName>
</protein>
<evidence type="ECO:0000313" key="2">
    <source>
        <dbReference type="Proteomes" id="UP001556098"/>
    </source>
</evidence>
<reference evidence="1 2" key="1">
    <citation type="submission" date="2024-07" db="EMBL/GenBank/DDBJ databases">
        <title>Marimonas sp.nov., isolated from tidal-flat sediment.</title>
        <authorList>
            <person name="Jayan J.N."/>
            <person name="Lee S.S."/>
        </authorList>
    </citation>
    <scope>NUCLEOTIDE SEQUENCE [LARGE SCALE GENOMIC DNA]</scope>
    <source>
        <strain evidence="1 2">MJW-29</strain>
    </source>
</reference>
<dbReference type="EC" id="2.1.1.222" evidence="1"/>
<proteinExistence type="predicted"/>
<keyword evidence="2" id="KW-1185">Reference proteome</keyword>
<dbReference type="PANTHER" id="PTHR43861">
    <property type="entry name" value="TRANS-ACONITATE 2-METHYLTRANSFERASE-RELATED"/>
    <property type="match status" value="1"/>
</dbReference>
<name>A0ABV3RTN6_9RHOB</name>
<dbReference type="GO" id="GO:0061542">
    <property type="term" value="F:3-demethylubiquinol 3-O-methyltransferase activity"/>
    <property type="evidence" value="ECO:0007669"/>
    <property type="project" value="UniProtKB-EC"/>
</dbReference>
<dbReference type="GO" id="GO:0102208">
    <property type="term" value="F:2-polyprenyl-6-hydroxyphenol methylase activity"/>
    <property type="evidence" value="ECO:0007669"/>
    <property type="project" value="UniProtKB-EC"/>
</dbReference>
<dbReference type="EC" id="2.1.1.64" evidence="1"/>